<dbReference type="EMBL" id="CAJVPY010009695">
    <property type="protein sequence ID" value="CAG8711470.1"/>
    <property type="molecule type" value="Genomic_DNA"/>
</dbReference>
<comment type="caution">
    <text evidence="1">The sequence shown here is derived from an EMBL/GenBank/DDBJ whole genome shotgun (WGS) entry which is preliminary data.</text>
</comment>
<accession>A0A9N9HY50</accession>
<name>A0A9N9HY50_9GLOM</name>
<dbReference type="Proteomes" id="UP000789405">
    <property type="component" value="Unassembled WGS sequence"/>
</dbReference>
<protein>
    <submittedName>
        <fullName evidence="1">24315_t:CDS:1</fullName>
    </submittedName>
</protein>
<organism evidence="1 2">
    <name type="scientific">Dentiscutata erythropus</name>
    <dbReference type="NCBI Taxonomy" id="1348616"/>
    <lineage>
        <taxon>Eukaryota</taxon>
        <taxon>Fungi</taxon>
        <taxon>Fungi incertae sedis</taxon>
        <taxon>Mucoromycota</taxon>
        <taxon>Glomeromycotina</taxon>
        <taxon>Glomeromycetes</taxon>
        <taxon>Diversisporales</taxon>
        <taxon>Gigasporaceae</taxon>
        <taxon>Dentiscutata</taxon>
    </lineage>
</organism>
<proteinExistence type="predicted"/>
<dbReference type="AlphaFoldDB" id="A0A9N9HY50"/>
<feature type="non-terminal residue" evidence="1">
    <location>
        <position position="1"/>
    </location>
</feature>
<reference evidence="1" key="1">
    <citation type="submission" date="2021-06" db="EMBL/GenBank/DDBJ databases">
        <authorList>
            <person name="Kallberg Y."/>
            <person name="Tangrot J."/>
            <person name="Rosling A."/>
        </authorList>
    </citation>
    <scope>NUCLEOTIDE SEQUENCE</scope>
    <source>
        <strain evidence="1">MA453B</strain>
    </source>
</reference>
<gene>
    <name evidence="1" type="ORF">DERYTH_LOCUS13624</name>
</gene>
<dbReference type="OrthoDB" id="2440364at2759"/>
<keyword evidence="2" id="KW-1185">Reference proteome</keyword>
<evidence type="ECO:0000313" key="1">
    <source>
        <dbReference type="EMBL" id="CAG8711470.1"/>
    </source>
</evidence>
<evidence type="ECO:0000313" key="2">
    <source>
        <dbReference type="Proteomes" id="UP000789405"/>
    </source>
</evidence>
<sequence>TKASSQITLEKHTLGRNQLPVWKFFYQKRISLPGHFLAKCSYCPAKWLRGELQKLEAYLALEYPNVDNEI</sequence>